<evidence type="ECO:0008006" key="3">
    <source>
        <dbReference type="Google" id="ProtNLM"/>
    </source>
</evidence>
<organism evidence="1 2">
    <name type="scientific">Erysiphe pulchra</name>
    <dbReference type="NCBI Taxonomy" id="225359"/>
    <lineage>
        <taxon>Eukaryota</taxon>
        <taxon>Fungi</taxon>
        <taxon>Dikarya</taxon>
        <taxon>Ascomycota</taxon>
        <taxon>Pezizomycotina</taxon>
        <taxon>Leotiomycetes</taxon>
        <taxon>Erysiphales</taxon>
        <taxon>Erysiphaceae</taxon>
        <taxon>Erysiphe</taxon>
    </lineage>
</organism>
<protein>
    <recommendedName>
        <fullName evidence="3">Retrotransposon gag domain-containing protein</fullName>
    </recommendedName>
</protein>
<name>A0A2S4PQB9_9PEZI</name>
<dbReference type="AlphaFoldDB" id="A0A2S4PQB9"/>
<accession>A0A2S4PQB9</accession>
<evidence type="ECO:0000313" key="2">
    <source>
        <dbReference type="Proteomes" id="UP000237438"/>
    </source>
</evidence>
<dbReference type="Proteomes" id="UP000237438">
    <property type="component" value="Unassembled WGS sequence"/>
</dbReference>
<dbReference type="OrthoDB" id="3596854at2759"/>
<sequence length="257" mass="29492">MSKNTFPTYQICEKFDDSKPAGRWLQQLQCDLEPYYADITPDIFFNAITILFTDKAEDWLDSSPQFTKFLHLEEKPKLSDVEEFKFAFKRQFLRKKVENFKAIKIEVSLMDLLQISPDLSKAFRSLSTRVNKLSEKINGPKTKPAFSTWPTDENSNYQGIGGMTMNVANGTSAQLTHYASFELGVLGIWRKVEAFVRPFNNDNGRDIHLLLGMPWLHAVDARTRIRDSIIEIGDSAIGEEIMKIKGPKFIKSEKQKL</sequence>
<dbReference type="STRING" id="225359.A0A2S4PQB9"/>
<reference evidence="1 2" key="1">
    <citation type="submission" date="2017-10" db="EMBL/GenBank/DDBJ databases">
        <title>Development of genomic resources for the powdery mildew, Erysiphe pulchra.</title>
        <authorList>
            <person name="Wadl P.A."/>
            <person name="Mack B.M."/>
            <person name="Moore G."/>
            <person name="Beltz S.B."/>
        </authorList>
    </citation>
    <scope>NUCLEOTIDE SEQUENCE [LARGE SCALE GENOMIC DNA]</scope>
    <source>
        <strain evidence="1">Cflorida</strain>
    </source>
</reference>
<feature type="non-terminal residue" evidence="1">
    <location>
        <position position="257"/>
    </location>
</feature>
<comment type="caution">
    <text evidence="1">The sequence shown here is derived from an EMBL/GenBank/DDBJ whole genome shotgun (WGS) entry which is preliminary data.</text>
</comment>
<evidence type="ECO:0000313" key="1">
    <source>
        <dbReference type="EMBL" id="POS84218.1"/>
    </source>
</evidence>
<proteinExistence type="predicted"/>
<keyword evidence="2" id="KW-1185">Reference proteome</keyword>
<dbReference type="EMBL" id="PEDP01001124">
    <property type="protein sequence ID" value="POS84218.1"/>
    <property type="molecule type" value="Genomic_DNA"/>
</dbReference>
<gene>
    <name evidence="1" type="ORF">EPUL_004465</name>
</gene>